<evidence type="ECO:0000256" key="1">
    <source>
        <dbReference type="ARBA" id="ARBA00022617"/>
    </source>
</evidence>
<organism evidence="6 7">
    <name type="scientific">Litorivita pollutaquae</name>
    <dbReference type="NCBI Taxonomy" id="2200892"/>
    <lineage>
        <taxon>Bacteria</taxon>
        <taxon>Pseudomonadati</taxon>
        <taxon>Pseudomonadota</taxon>
        <taxon>Alphaproteobacteria</taxon>
        <taxon>Rhodobacterales</taxon>
        <taxon>Paracoccaceae</taxon>
        <taxon>Litorivita</taxon>
    </lineage>
</organism>
<evidence type="ECO:0000256" key="4">
    <source>
        <dbReference type="PROSITE-ProRule" id="PRU00433"/>
    </source>
</evidence>
<dbReference type="OrthoDB" id="335174at2"/>
<protein>
    <submittedName>
        <fullName evidence="6">Cytochrome C</fullName>
    </submittedName>
</protein>
<evidence type="ECO:0000313" key="6">
    <source>
        <dbReference type="EMBL" id="PYC49238.1"/>
    </source>
</evidence>
<dbReference type="SUPFAM" id="SSF46626">
    <property type="entry name" value="Cytochrome c"/>
    <property type="match status" value="1"/>
</dbReference>
<accession>A0A2V4MY50</accession>
<dbReference type="EMBL" id="QFVT01000002">
    <property type="protein sequence ID" value="PYC49238.1"/>
    <property type="molecule type" value="Genomic_DNA"/>
</dbReference>
<dbReference type="Pfam" id="PF00034">
    <property type="entry name" value="Cytochrom_C"/>
    <property type="match status" value="1"/>
</dbReference>
<dbReference type="InterPro" id="IPR036909">
    <property type="entry name" value="Cyt_c-like_dom_sf"/>
</dbReference>
<keyword evidence="7" id="KW-1185">Reference proteome</keyword>
<evidence type="ECO:0000313" key="7">
    <source>
        <dbReference type="Proteomes" id="UP000248012"/>
    </source>
</evidence>
<evidence type="ECO:0000256" key="3">
    <source>
        <dbReference type="ARBA" id="ARBA00023004"/>
    </source>
</evidence>
<dbReference type="Proteomes" id="UP000248012">
    <property type="component" value="Unassembled WGS sequence"/>
</dbReference>
<comment type="caution">
    <text evidence="6">The sequence shown here is derived from an EMBL/GenBank/DDBJ whole genome shotgun (WGS) entry which is preliminary data.</text>
</comment>
<reference evidence="6 7" key="1">
    <citation type="submission" date="2018-05" db="EMBL/GenBank/DDBJ databases">
        <title>Oceanovita maritima gen. nov., sp. nov., a marine bacterium in the family Rhodobacteraceae isolated from surface seawater of Lundu port Xiamen, China.</title>
        <authorList>
            <person name="Hetharua B.H."/>
            <person name="Min D."/>
            <person name="Liao H."/>
            <person name="Tian Y."/>
        </authorList>
    </citation>
    <scope>NUCLEOTIDE SEQUENCE [LARGE SCALE GENOMIC DNA]</scope>
    <source>
        <strain evidence="6 7">FSX-11</strain>
    </source>
</reference>
<keyword evidence="3 4" id="KW-0408">Iron</keyword>
<dbReference type="GO" id="GO:0046872">
    <property type="term" value="F:metal ion binding"/>
    <property type="evidence" value="ECO:0007669"/>
    <property type="project" value="UniProtKB-KW"/>
</dbReference>
<gene>
    <name evidence="6" type="ORF">DI396_01910</name>
</gene>
<dbReference type="GO" id="GO:0009055">
    <property type="term" value="F:electron transfer activity"/>
    <property type="evidence" value="ECO:0007669"/>
    <property type="project" value="InterPro"/>
</dbReference>
<keyword evidence="1 4" id="KW-0349">Heme</keyword>
<dbReference type="AlphaFoldDB" id="A0A2V4MY50"/>
<evidence type="ECO:0000259" key="5">
    <source>
        <dbReference type="PROSITE" id="PS51007"/>
    </source>
</evidence>
<dbReference type="GO" id="GO:0020037">
    <property type="term" value="F:heme binding"/>
    <property type="evidence" value="ECO:0007669"/>
    <property type="project" value="InterPro"/>
</dbReference>
<evidence type="ECO:0000256" key="2">
    <source>
        <dbReference type="ARBA" id="ARBA00022723"/>
    </source>
</evidence>
<sequence length="124" mass="12904">MATPVWADQNQGDAAVGQELFSHHCAVCHGIEGTGAGPMAPVMLVQPADLTELAAGNGGVLPVARIAARIDGRDPLVSHGSTMPVYGDFFEGEDVSFKTQSGQPMITSRPIADLIAYLDSLQGI</sequence>
<keyword evidence="2 4" id="KW-0479">Metal-binding</keyword>
<dbReference type="InterPro" id="IPR009056">
    <property type="entry name" value="Cyt_c-like_dom"/>
</dbReference>
<proteinExistence type="predicted"/>
<feature type="domain" description="Cytochrome c" evidence="5">
    <location>
        <begin position="12"/>
        <end position="122"/>
    </location>
</feature>
<dbReference type="PROSITE" id="PS51007">
    <property type="entry name" value="CYTC"/>
    <property type="match status" value="1"/>
</dbReference>
<dbReference type="Gene3D" id="1.10.760.10">
    <property type="entry name" value="Cytochrome c-like domain"/>
    <property type="match status" value="1"/>
</dbReference>
<name>A0A2V4MY50_9RHOB</name>